<evidence type="ECO:0000256" key="2">
    <source>
        <dbReference type="ARBA" id="ARBA00022679"/>
    </source>
</evidence>
<evidence type="ECO:0000256" key="1">
    <source>
        <dbReference type="ARBA" id="ARBA00022605"/>
    </source>
</evidence>
<keyword evidence="4" id="KW-0220">Diaminopimelate biosynthesis</keyword>
<dbReference type="InterPro" id="IPR050179">
    <property type="entry name" value="Trans_hexapeptide_repeat"/>
</dbReference>
<proteinExistence type="predicted"/>
<dbReference type="Proteomes" id="UP000199568">
    <property type="component" value="Unassembled WGS sequence"/>
</dbReference>
<dbReference type="SUPFAM" id="SSF51161">
    <property type="entry name" value="Trimeric LpxA-like enzymes"/>
    <property type="match status" value="1"/>
</dbReference>
<accession>A0A1H9ZSG6</accession>
<dbReference type="GO" id="GO:0016740">
    <property type="term" value="F:transferase activity"/>
    <property type="evidence" value="ECO:0007669"/>
    <property type="project" value="UniProtKB-KW"/>
</dbReference>
<dbReference type="PANTHER" id="PTHR43300">
    <property type="entry name" value="ACETYLTRANSFERASE"/>
    <property type="match status" value="1"/>
</dbReference>
<dbReference type="GO" id="GO:0009085">
    <property type="term" value="P:lysine biosynthetic process"/>
    <property type="evidence" value="ECO:0007669"/>
    <property type="project" value="UniProtKB-KW"/>
</dbReference>
<evidence type="ECO:0000256" key="4">
    <source>
        <dbReference type="ARBA" id="ARBA00022915"/>
    </source>
</evidence>
<keyword evidence="1" id="KW-0028">Amino-acid biosynthesis</keyword>
<evidence type="ECO:0000313" key="6">
    <source>
        <dbReference type="EMBL" id="SES84728.1"/>
    </source>
</evidence>
<keyword evidence="5" id="KW-0457">Lysine biosynthesis</keyword>
<name>A0A1H9ZSG6_9FIRM</name>
<dbReference type="PANTHER" id="PTHR43300:SF10">
    <property type="entry name" value="2,3,4,5-TETRAHYDROPYRIDINE-2,6-DICARBOXYLATE N-ACETYLTRANSFERASE"/>
    <property type="match status" value="1"/>
</dbReference>
<reference evidence="6 7" key="1">
    <citation type="submission" date="2016-10" db="EMBL/GenBank/DDBJ databases">
        <authorList>
            <person name="de Groot N.N."/>
        </authorList>
    </citation>
    <scope>NUCLEOTIDE SEQUENCE [LARGE SCALE GENOMIC DNA]</scope>
    <source>
        <strain evidence="6 7">DSM 18979</strain>
    </source>
</reference>
<dbReference type="RefSeq" id="WP_090439402.1">
    <property type="nucleotide sequence ID" value="NZ_FOHU01000002.1"/>
</dbReference>
<dbReference type="PROSITE" id="PS00101">
    <property type="entry name" value="HEXAPEP_TRANSFERASES"/>
    <property type="match status" value="1"/>
</dbReference>
<dbReference type="OrthoDB" id="9801697at2"/>
<gene>
    <name evidence="6" type="ORF">SAMN05660297_00705</name>
</gene>
<evidence type="ECO:0000313" key="7">
    <source>
        <dbReference type="Proteomes" id="UP000199568"/>
    </source>
</evidence>
<protein>
    <submittedName>
        <fullName evidence="6">Transferase hexapeptide (Six repeat-containing protein)</fullName>
    </submittedName>
</protein>
<dbReference type="STRING" id="426128.SAMN05660297_00705"/>
<keyword evidence="2 6" id="KW-0808">Transferase</keyword>
<organism evidence="6 7">
    <name type="scientific">Natronincola peptidivorans</name>
    <dbReference type="NCBI Taxonomy" id="426128"/>
    <lineage>
        <taxon>Bacteria</taxon>
        <taxon>Bacillati</taxon>
        <taxon>Bacillota</taxon>
        <taxon>Clostridia</taxon>
        <taxon>Peptostreptococcales</taxon>
        <taxon>Natronincolaceae</taxon>
        <taxon>Natronincola</taxon>
    </lineage>
</organism>
<dbReference type="InterPro" id="IPR018357">
    <property type="entry name" value="Hexapep_transf_CS"/>
</dbReference>
<dbReference type="Pfam" id="PF00132">
    <property type="entry name" value="Hexapep"/>
    <property type="match status" value="3"/>
</dbReference>
<sequence>MIYETARLYTKNLGENLVVKDYSIIYENTFIMDDVTIGEHCVIGRQTTTTAAVVRAYNEKEKVFIGSNTAICCNVTIYTGVTIGEEVLLGDNVSIMPEVKIGNKVLISRNVTINSEVEIGDSTRIMDNSHVTGRVKIGKNVFISVGVIMANDNSFGKFGFNDDVKGPTIEDNVAIGVGAILLPSIKIGKGSIIAAGSVVKDNIPENVIAAGNPASVVTRVPKHLRR</sequence>
<dbReference type="GO" id="GO:0019877">
    <property type="term" value="P:diaminopimelate biosynthetic process"/>
    <property type="evidence" value="ECO:0007669"/>
    <property type="project" value="UniProtKB-KW"/>
</dbReference>
<keyword evidence="3" id="KW-0677">Repeat</keyword>
<dbReference type="InterPro" id="IPR011004">
    <property type="entry name" value="Trimer_LpxA-like_sf"/>
</dbReference>
<evidence type="ECO:0000256" key="5">
    <source>
        <dbReference type="ARBA" id="ARBA00023154"/>
    </source>
</evidence>
<dbReference type="EMBL" id="FOHU01000002">
    <property type="protein sequence ID" value="SES84728.1"/>
    <property type="molecule type" value="Genomic_DNA"/>
</dbReference>
<dbReference type="AlphaFoldDB" id="A0A1H9ZSG6"/>
<evidence type="ECO:0000256" key="3">
    <source>
        <dbReference type="ARBA" id="ARBA00022737"/>
    </source>
</evidence>
<dbReference type="Gene3D" id="2.160.10.10">
    <property type="entry name" value="Hexapeptide repeat proteins"/>
    <property type="match status" value="1"/>
</dbReference>
<dbReference type="InterPro" id="IPR001451">
    <property type="entry name" value="Hexapep"/>
</dbReference>
<keyword evidence="7" id="KW-1185">Reference proteome</keyword>